<evidence type="ECO:0000256" key="1">
    <source>
        <dbReference type="SAM" id="MobiDB-lite"/>
    </source>
</evidence>
<proteinExistence type="predicted"/>
<evidence type="ECO:0000313" key="2">
    <source>
        <dbReference type="EMBL" id="SVB46639.1"/>
    </source>
</evidence>
<organism evidence="2">
    <name type="scientific">marine metagenome</name>
    <dbReference type="NCBI Taxonomy" id="408172"/>
    <lineage>
        <taxon>unclassified sequences</taxon>
        <taxon>metagenomes</taxon>
        <taxon>ecological metagenomes</taxon>
    </lineage>
</organism>
<reference evidence="2" key="1">
    <citation type="submission" date="2018-05" db="EMBL/GenBank/DDBJ databases">
        <authorList>
            <person name="Lanie J.A."/>
            <person name="Ng W.-L."/>
            <person name="Kazmierczak K.M."/>
            <person name="Andrzejewski T.M."/>
            <person name="Davidsen T.M."/>
            <person name="Wayne K.J."/>
            <person name="Tettelin H."/>
            <person name="Glass J.I."/>
            <person name="Rusch D."/>
            <person name="Podicherti R."/>
            <person name="Tsui H.-C.T."/>
            <person name="Winkler M.E."/>
        </authorList>
    </citation>
    <scope>NUCLEOTIDE SEQUENCE</scope>
</reference>
<dbReference type="AlphaFoldDB" id="A0A382E8D2"/>
<dbReference type="EMBL" id="UINC01043095">
    <property type="protein sequence ID" value="SVB46639.1"/>
    <property type="molecule type" value="Genomic_DNA"/>
</dbReference>
<feature type="region of interest" description="Disordered" evidence="1">
    <location>
        <begin position="35"/>
        <end position="56"/>
    </location>
</feature>
<name>A0A382E8D2_9ZZZZ</name>
<accession>A0A382E8D2</accession>
<sequence length="56" mass="6542">MTQRLQLLMKFRREGLSQIDAEKRCDEFFAAQPQPATLPRIGPEDLTWNKNPKIRG</sequence>
<gene>
    <name evidence="2" type="ORF">METZ01_LOCUS199493</name>
</gene>
<protein>
    <submittedName>
        <fullName evidence="2">Uncharacterized protein</fullName>
    </submittedName>
</protein>